<dbReference type="OrthoDB" id="79118at2"/>
<dbReference type="Pfam" id="PF03466">
    <property type="entry name" value="LysR_substrate"/>
    <property type="match status" value="1"/>
</dbReference>
<dbReference type="SUPFAM" id="SSF53850">
    <property type="entry name" value="Periplasmic binding protein-like II"/>
    <property type="match status" value="1"/>
</dbReference>
<evidence type="ECO:0000313" key="8">
    <source>
        <dbReference type="Proteomes" id="UP000076512"/>
    </source>
</evidence>
<dbReference type="PROSITE" id="PS50931">
    <property type="entry name" value="HTH_LYSR"/>
    <property type="match status" value="1"/>
</dbReference>
<dbReference type="InterPro" id="IPR000847">
    <property type="entry name" value="LysR_HTH_N"/>
</dbReference>
<reference evidence="7 8" key="1">
    <citation type="submission" date="2016-04" db="EMBL/GenBank/DDBJ databases">
        <authorList>
            <person name="Evans L.H."/>
            <person name="Alamgir A."/>
            <person name="Owens N."/>
            <person name="Weber N.D."/>
            <person name="Virtaneva K."/>
            <person name="Barbian K."/>
            <person name="Babar A."/>
            <person name="Rosenke K."/>
        </authorList>
    </citation>
    <scope>NUCLEOTIDE SEQUENCE [LARGE SCALE GENOMIC DNA]</scope>
    <source>
        <strain evidence="7 8">IFM 0406</strain>
    </source>
</reference>
<comment type="similarity">
    <text evidence="1">Belongs to the LysR transcriptional regulatory family.</text>
</comment>
<keyword evidence="5" id="KW-0804">Transcription</keyword>
<evidence type="ECO:0000256" key="5">
    <source>
        <dbReference type="ARBA" id="ARBA00023163"/>
    </source>
</evidence>
<dbReference type="AlphaFoldDB" id="A0A161XC89"/>
<evidence type="ECO:0000256" key="3">
    <source>
        <dbReference type="ARBA" id="ARBA00023125"/>
    </source>
</evidence>
<accession>A0A161XC89</accession>
<evidence type="ECO:0000256" key="2">
    <source>
        <dbReference type="ARBA" id="ARBA00023015"/>
    </source>
</evidence>
<dbReference type="InterPro" id="IPR036388">
    <property type="entry name" value="WH-like_DNA-bd_sf"/>
</dbReference>
<dbReference type="InterPro" id="IPR005119">
    <property type="entry name" value="LysR_subst-bd"/>
</dbReference>
<sequence>MSAVTELDFRQLEAFVVLSEELHFGRAAARLHVTPGRVSQLIRVLERQVGEPLFARTSRKVELLAAGEALLAEVEPAYRQLLGAITNARARARGIRGTLRVAYVVTVGMARAHAYVAAFEQEYPEVSVSTLPVNGLAGQLGAPLHEQAADLLLMWFPDNPAKFDGLEPGLTFGPPLYSGPRALAVSLDHPLAQRDSVQAEELADYDMLMPPPSFPDWFVDAWSPPRTPEGKPINRHALVSDWSLDPVLDTVMRTGMVLLATAVVVENMARPGIVLVRVDGLDPSHLVPVWRNDLDSALIQRFVEVAARVM</sequence>
<dbReference type="Gene3D" id="1.10.10.10">
    <property type="entry name" value="Winged helix-like DNA-binding domain superfamily/Winged helix DNA-binding domain"/>
    <property type="match status" value="1"/>
</dbReference>
<dbReference type="GO" id="GO:0003700">
    <property type="term" value="F:DNA-binding transcription factor activity"/>
    <property type="evidence" value="ECO:0007669"/>
    <property type="project" value="InterPro"/>
</dbReference>
<keyword evidence="3" id="KW-0238">DNA-binding</keyword>
<evidence type="ECO:0000256" key="1">
    <source>
        <dbReference type="ARBA" id="ARBA00009437"/>
    </source>
</evidence>
<organism evidence="7 8">
    <name type="scientific">Nocardia terpenica</name>
    <dbReference type="NCBI Taxonomy" id="455432"/>
    <lineage>
        <taxon>Bacteria</taxon>
        <taxon>Bacillati</taxon>
        <taxon>Actinomycetota</taxon>
        <taxon>Actinomycetes</taxon>
        <taxon>Mycobacteriales</taxon>
        <taxon>Nocardiaceae</taxon>
        <taxon>Nocardia</taxon>
    </lineage>
</organism>
<dbReference type="GO" id="GO:0003677">
    <property type="term" value="F:DNA binding"/>
    <property type="evidence" value="ECO:0007669"/>
    <property type="project" value="UniProtKB-KW"/>
</dbReference>
<dbReference type="SUPFAM" id="SSF46785">
    <property type="entry name" value="Winged helix' DNA-binding domain"/>
    <property type="match status" value="1"/>
</dbReference>
<dbReference type="EMBL" id="LWGR01000013">
    <property type="protein sequence ID" value="KZM70808.1"/>
    <property type="molecule type" value="Genomic_DNA"/>
</dbReference>
<evidence type="ECO:0000256" key="4">
    <source>
        <dbReference type="ARBA" id="ARBA00023159"/>
    </source>
</evidence>
<feature type="domain" description="HTH lysR-type" evidence="6">
    <location>
        <begin position="7"/>
        <end position="64"/>
    </location>
</feature>
<dbReference type="Pfam" id="PF00126">
    <property type="entry name" value="HTH_1"/>
    <property type="match status" value="1"/>
</dbReference>
<keyword evidence="2" id="KW-0805">Transcription regulation</keyword>
<name>A0A161XC89_9NOCA</name>
<proteinExistence type="inferred from homology"/>
<gene>
    <name evidence="7" type="ORF">AWN90_40365</name>
</gene>
<evidence type="ECO:0000313" key="7">
    <source>
        <dbReference type="EMBL" id="KZM70808.1"/>
    </source>
</evidence>
<dbReference type="Proteomes" id="UP000076512">
    <property type="component" value="Unassembled WGS sequence"/>
</dbReference>
<comment type="caution">
    <text evidence="7">The sequence shown here is derived from an EMBL/GenBank/DDBJ whole genome shotgun (WGS) entry which is preliminary data.</text>
</comment>
<keyword evidence="4" id="KW-0010">Activator</keyword>
<dbReference type="STRING" id="455432.AWN90_40365"/>
<dbReference type="PANTHER" id="PTHR30346">
    <property type="entry name" value="TRANSCRIPTIONAL DUAL REGULATOR HCAR-RELATED"/>
    <property type="match status" value="1"/>
</dbReference>
<dbReference type="CDD" id="cd05466">
    <property type="entry name" value="PBP2_LTTR_substrate"/>
    <property type="match status" value="1"/>
</dbReference>
<dbReference type="GO" id="GO:0032993">
    <property type="term" value="C:protein-DNA complex"/>
    <property type="evidence" value="ECO:0007669"/>
    <property type="project" value="TreeGrafter"/>
</dbReference>
<dbReference type="InterPro" id="IPR036390">
    <property type="entry name" value="WH_DNA-bd_sf"/>
</dbReference>
<protein>
    <recommendedName>
        <fullName evidence="6">HTH lysR-type domain-containing protein</fullName>
    </recommendedName>
</protein>
<dbReference type="Gene3D" id="3.40.190.10">
    <property type="entry name" value="Periplasmic binding protein-like II"/>
    <property type="match status" value="2"/>
</dbReference>
<dbReference type="PANTHER" id="PTHR30346:SF0">
    <property type="entry name" value="HCA OPERON TRANSCRIPTIONAL ACTIVATOR HCAR"/>
    <property type="match status" value="1"/>
</dbReference>
<evidence type="ECO:0000259" key="6">
    <source>
        <dbReference type="PROSITE" id="PS50931"/>
    </source>
</evidence>
<keyword evidence="8" id="KW-1185">Reference proteome</keyword>